<name>A0A369UZF3_9ACTN</name>
<dbReference type="Gene3D" id="3.50.50.60">
    <property type="entry name" value="FAD/NAD(P)-binding domain"/>
    <property type="match status" value="2"/>
</dbReference>
<evidence type="ECO:0000313" key="5">
    <source>
        <dbReference type="EMBL" id="RDD85158.1"/>
    </source>
</evidence>
<dbReference type="PRINTS" id="PR00368">
    <property type="entry name" value="FADPNR"/>
</dbReference>
<evidence type="ECO:0000256" key="1">
    <source>
        <dbReference type="ARBA" id="ARBA00022630"/>
    </source>
</evidence>
<evidence type="ECO:0000256" key="2">
    <source>
        <dbReference type="ARBA" id="ARBA00023002"/>
    </source>
</evidence>
<dbReference type="Pfam" id="PF07992">
    <property type="entry name" value="Pyr_redox_2"/>
    <property type="match status" value="1"/>
</dbReference>
<dbReference type="InterPro" id="IPR023753">
    <property type="entry name" value="FAD/NAD-binding_dom"/>
</dbReference>
<sequence length="303" mass="31413">MRDCVVVGGGAAGTSAALTLARARHEVLVVDAGQQSNLAATGIRSLVGHDGQAPADYYAAARSELLAYPSADFHRGTVTQGVREEDGGFSFVLDDGRSERARTVVLAPGVEYRHPELPGMAERWGRSMFHCPFCHGWEVRDQPLGVLATGAEGVRGSLNLRAWTDRVTLLTNGGELTDDQRDELAAGGVDVDERSISGFDGPGAELKAAVFTDGAELPIAGLLVKTQLRQRSSLAGDLGASLTEPDERLSVEAIRVDPMGSTGIPGLYAAGDAATSVPPSMAAALASGYLAGGSAAVHLATGY</sequence>
<feature type="domain" description="FAD/NAD(P)-binding" evidence="4">
    <location>
        <begin position="3"/>
        <end position="288"/>
    </location>
</feature>
<evidence type="ECO:0000259" key="4">
    <source>
        <dbReference type="Pfam" id="PF07992"/>
    </source>
</evidence>
<evidence type="ECO:0000256" key="3">
    <source>
        <dbReference type="ARBA" id="ARBA00048132"/>
    </source>
</evidence>
<dbReference type="InterPro" id="IPR036188">
    <property type="entry name" value="FAD/NAD-bd_sf"/>
</dbReference>
<reference evidence="5 6" key="1">
    <citation type="submission" date="2018-07" db="EMBL/GenBank/DDBJ databases">
        <title>Genome guided investigation of antibiotics producing actinomycetales strain isolated from a Macau mangrove ecosystem.</title>
        <authorList>
            <person name="Hu D."/>
        </authorList>
    </citation>
    <scope>NUCLEOTIDE SEQUENCE [LARGE SCALE GENOMIC DNA]</scope>
    <source>
        <strain evidence="5 6">2297</strain>
    </source>
</reference>
<dbReference type="SUPFAM" id="SSF51905">
    <property type="entry name" value="FAD/NAD(P)-binding domain"/>
    <property type="match status" value="2"/>
</dbReference>
<dbReference type="GO" id="GO:0004791">
    <property type="term" value="F:thioredoxin-disulfide reductase (NADPH) activity"/>
    <property type="evidence" value="ECO:0007669"/>
    <property type="project" value="UniProtKB-EC"/>
</dbReference>
<accession>A0A369UZF3</accession>
<keyword evidence="2" id="KW-0560">Oxidoreductase</keyword>
<dbReference type="Proteomes" id="UP000253742">
    <property type="component" value="Unassembled WGS sequence"/>
</dbReference>
<dbReference type="AlphaFoldDB" id="A0A369UZF3"/>
<dbReference type="OrthoDB" id="9786503at2"/>
<organism evidence="5 6">
    <name type="scientific">Streptomyces parvulus</name>
    <dbReference type="NCBI Taxonomy" id="146923"/>
    <lineage>
        <taxon>Bacteria</taxon>
        <taxon>Bacillati</taxon>
        <taxon>Actinomycetota</taxon>
        <taxon>Actinomycetes</taxon>
        <taxon>Kitasatosporales</taxon>
        <taxon>Streptomycetaceae</taxon>
        <taxon>Streptomyces</taxon>
    </lineage>
</organism>
<comment type="catalytic activity">
    <reaction evidence="3">
        <text>[thioredoxin]-dithiol + NADP(+) = [thioredoxin]-disulfide + NADPH + H(+)</text>
        <dbReference type="Rhea" id="RHEA:20345"/>
        <dbReference type="Rhea" id="RHEA-COMP:10698"/>
        <dbReference type="Rhea" id="RHEA-COMP:10700"/>
        <dbReference type="ChEBI" id="CHEBI:15378"/>
        <dbReference type="ChEBI" id="CHEBI:29950"/>
        <dbReference type="ChEBI" id="CHEBI:50058"/>
        <dbReference type="ChEBI" id="CHEBI:57783"/>
        <dbReference type="ChEBI" id="CHEBI:58349"/>
        <dbReference type="EC" id="1.8.1.9"/>
    </reaction>
</comment>
<dbReference type="PRINTS" id="PR00469">
    <property type="entry name" value="PNDRDTASEII"/>
</dbReference>
<protein>
    <submittedName>
        <fullName evidence="5">NAD(P)/FAD-dependent oxidoreductase</fullName>
    </submittedName>
</protein>
<dbReference type="EMBL" id="QQBH01000030">
    <property type="protein sequence ID" value="RDD85158.1"/>
    <property type="molecule type" value="Genomic_DNA"/>
</dbReference>
<proteinExistence type="predicted"/>
<evidence type="ECO:0000313" key="6">
    <source>
        <dbReference type="Proteomes" id="UP000253742"/>
    </source>
</evidence>
<dbReference type="InterPro" id="IPR050097">
    <property type="entry name" value="Ferredoxin-NADP_redctase_2"/>
</dbReference>
<comment type="caution">
    <text evidence="5">The sequence shown here is derived from an EMBL/GenBank/DDBJ whole genome shotgun (WGS) entry which is preliminary data.</text>
</comment>
<dbReference type="PANTHER" id="PTHR48105">
    <property type="entry name" value="THIOREDOXIN REDUCTASE 1-RELATED-RELATED"/>
    <property type="match status" value="1"/>
</dbReference>
<gene>
    <name evidence="5" type="ORF">DVZ84_31875</name>
</gene>
<keyword evidence="1" id="KW-0285">Flavoprotein</keyword>